<protein>
    <recommendedName>
        <fullName evidence="3">Restriction endonuclease</fullName>
    </recommendedName>
</protein>
<dbReference type="Pfam" id="PF10117">
    <property type="entry name" value="McrBC"/>
    <property type="match status" value="1"/>
</dbReference>
<dbReference type="PANTHER" id="PTHR38733:SF1">
    <property type="entry name" value="TYPE IV METHYL-DIRECTED RESTRICTION ENZYME ECOKMCRBC"/>
    <property type="match status" value="1"/>
</dbReference>
<dbReference type="Proteomes" id="UP000214588">
    <property type="component" value="Unassembled WGS sequence"/>
</dbReference>
<dbReference type="PANTHER" id="PTHR38733">
    <property type="entry name" value="PROTEIN MCRC"/>
    <property type="match status" value="1"/>
</dbReference>
<evidence type="ECO:0000313" key="2">
    <source>
        <dbReference type="Proteomes" id="UP000214588"/>
    </source>
</evidence>
<dbReference type="AlphaFoldDB" id="A0A226BZ78"/>
<gene>
    <name evidence="1" type="ORF">CDO51_05095</name>
</gene>
<sequence length="428" mass="51307">MTKSKDIYEVKEYQELMIYGYQLTSDEREYLQKQSVIYQSNETQKRFEFLELKGGVKIKGDSWVGVIELEKVRIIIKPKFNKGFVDLIDMICFSEEIPFYNWKDSRAEYDKFHDDFIEIYIKLLLFHIKKTMDKGIFKEYVTEEENLRRLRGRPDMIKNTKVNYAVPTRIYCCYDELLTDVPENQIILSALKAAKKMRMGNETKRRLNRFYHEFRELCSTFNGEYFPTFSYNRLNQHYETTHKLCYYILQQEFMKNLYKETSESFFCLLIDMNELFEQFVVKLLNKYLPKNFIVSAGKRIKGAIVSNSKSYRDIIPDISVYDKDNRNTLVLDAKYKHYGFKKIETSDIFQLTFYTHYFSNKKNSLDRSIIFFPRYSKEEEKEFTIQSLPETTKEVGLKAYAISIQDILHDAKENNRHNLKERACELIQ</sequence>
<comment type="caution">
    <text evidence="1">The sequence shown here is derived from an EMBL/GenBank/DDBJ whole genome shotgun (WGS) entry which is preliminary data.</text>
</comment>
<accession>A0A226BZ78</accession>
<dbReference type="REBASE" id="230882">
    <property type="entry name" value="Ntr18760McrBC2P"/>
</dbReference>
<evidence type="ECO:0000313" key="1">
    <source>
        <dbReference type="EMBL" id="OWZ84092.1"/>
    </source>
</evidence>
<reference evidence="1 2" key="1">
    <citation type="submission" date="2017-06" db="EMBL/GenBank/DDBJ databases">
        <title>Draft Genome Sequence of Natranaerobius trueperi halophilic, alkalithermophilic bacteria from soda lakes.</title>
        <authorList>
            <person name="Zhao B."/>
        </authorList>
    </citation>
    <scope>NUCLEOTIDE SEQUENCE [LARGE SCALE GENOMIC DNA]</scope>
    <source>
        <strain evidence="1 2">DSM 18760</strain>
    </source>
</reference>
<dbReference type="RefSeq" id="WP_089023225.1">
    <property type="nucleotide sequence ID" value="NZ_NIQC01000008.1"/>
</dbReference>
<organism evidence="1 2">
    <name type="scientific">Natranaerobius trueperi</name>
    <dbReference type="NCBI Taxonomy" id="759412"/>
    <lineage>
        <taxon>Bacteria</taxon>
        <taxon>Bacillati</taxon>
        <taxon>Bacillota</taxon>
        <taxon>Clostridia</taxon>
        <taxon>Natranaerobiales</taxon>
        <taxon>Natranaerobiaceae</taxon>
        <taxon>Natranaerobius</taxon>
    </lineage>
</organism>
<keyword evidence="2" id="KW-1185">Reference proteome</keyword>
<proteinExistence type="predicted"/>
<dbReference type="InterPro" id="IPR019292">
    <property type="entry name" value="McrC"/>
</dbReference>
<name>A0A226BZ78_9FIRM</name>
<dbReference type="OrthoDB" id="9786961at2"/>
<evidence type="ECO:0008006" key="3">
    <source>
        <dbReference type="Google" id="ProtNLM"/>
    </source>
</evidence>
<dbReference type="EMBL" id="NIQC01000008">
    <property type="protein sequence ID" value="OWZ84092.1"/>
    <property type="molecule type" value="Genomic_DNA"/>
</dbReference>